<accession>A0A514CG07</accession>
<feature type="domain" description="Bacterial bifunctional deaminase-reductase C-terminal" evidence="1">
    <location>
        <begin position="10"/>
        <end position="176"/>
    </location>
</feature>
<dbReference type="EMBL" id="CP041253">
    <property type="protein sequence ID" value="QDH78755.1"/>
    <property type="molecule type" value="Genomic_DNA"/>
</dbReference>
<dbReference type="AlphaFoldDB" id="A0A514CG07"/>
<dbReference type="InterPro" id="IPR002734">
    <property type="entry name" value="RibDG_C"/>
</dbReference>
<dbReference type="PANTHER" id="PTHR38011">
    <property type="entry name" value="DIHYDROFOLATE REDUCTASE FAMILY PROTEIN (AFU_ORTHOLOGUE AFUA_8G06820)"/>
    <property type="match status" value="1"/>
</dbReference>
<dbReference type="KEGG" id="echi:FKX85_06790"/>
<dbReference type="PANTHER" id="PTHR38011:SF11">
    <property type="entry name" value="2,5-DIAMINO-6-RIBOSYLAMINO-4(3H)-PYRIMIDINONE 5'-PHOSPHATE REDUCTASE"/>
    <property type="match status" value="1"/>
</dbReference>
<dbReference type="OrthoDB" id="195113at2"/>
<evidence type="ECO:0000313" key="2">
    <source>
        <dbReference type="EMBL" id="QDH78755.1"/>
    </source>
</evidence>
<gene>
    <name evidence="2" type="ORF">FKX85_06790</name>
</gene>
<evidence type="ECO:0000259" key="1">
    <source>
        <dbReference type="Pfam" id="PF01872"/>
    </source>
</evidence>
<dbReference type="Proteomes" id="UP000316614">
    <property type="component" value="Chromosome"/>
</dbReference>
<protein>
    <submittedName>
        <fullName evidence="2">Dihydrofolate reductase</fullName>
    </submittedName>
</protein>
<sequence length="186" mass="21632">MSIDPPARRNIILSMMISLDGYIEGEHRDISWHVWNREMDAYMMDFFNSLDTFIYGRKSYELMLEYWPEQQGEFAQVMNETPKLVFSKTLQKASWNATIMDKVDPVTIQQLKERPGKDMVFFGGADLAHHFMKYHLIDEYRIIVNPVILGKGVPLFQDSAMKLKLLESKPFTCGNVLLRYAAPNTI</sequence>
<dbReference type="InterPro" id="IPR024072">
    <property type="entry name" value="DHFR-like_dom_sf"/>
</dbReference>
<dbReference type="InterPro" id="IPR050765">
    <property type="entry name" value="Riboflavin_Biosynth_HTPR"/>
</dbReference>
<keyword evidence="3" id="KW-1185">Reference proteome</keyword>
<dbReference type="Pfam" id="PF01872">
    <property type="entry name" value="RibD_C"/>
    <property type="match status" value="1"/>
</dbReference>
<dbReference type="SUPFAM" id="SSF53597">
    <property type="entry name" value="Dihydrofolate reductase-like"/>
    <property type="match status" value="1"/>
</dbReference>
<proteinExistence type="predicted"/>
<organism evidence="2 3">
    <name type="scientific">Echinicola soli</name>
    <dbReference type="NCBI Taxonomy" id="2591634"/>
    <lineage>
        <taxon>Bacteria</taxon>
        <taxon>Pseudomonadati</taxon>
        <taxon>Bacteroidota</taxon>
        <taxon>Cytophagia</taxon>
        <taxon>Cytophagales</taxon>
        <taxon>Cyclobacteriaceae</taxon>
        <taxon>Echinicola</taxon>
    </lineage>
</organism>
<dbReference type="GO" id="GO:0009231">
    <property type="term" value="P:riboflavin biosynthetic process"/>
    <property type="evidence" value="ECO:0007669"/>
    <property type="project" value="InterPro"/>
</dbReference>
<name>A0A514CG07_9BACT</name>
<dbReference type="GO" id="GO:0008703">
    <property type="term" value="F:5-amino-6-(5-phosphoribosylamino)uracil reductase activity"/>
    <property type="evidence" value="ECO:0007669"/>
    <property type="project" value="InterPro"/>
</dbReference>
<evidence type="ECO:0000313" key="3">
    <source>
        <dbReference type="Proteomes" id="UP000316614"/>
    </source>
</evidence>
<dbReference type="RefSeq" id="WP_141614009.1">
    <property type="nucleotide sequence ID" value="NZ_CP041253.1"/>
</dbReference>
<dbReference type="Gene3D" id="3.40.430.10">
    <property type="entry name" value="Dihydrofolate Reductase, subunit A"/>
    <property type="match status" value="1"/>
</dbReference>
<reference evidence="2 3" key="1">
    <citation type="submission" date="2019-06" db="EMBL/GenBank/DDBJ databases">
        <title>Echinicola alkalisoli sp. nov. isolated from saline soil.</title>
        <authorList>
            <person name="Sun J.-Q."/>
            <person name="Xu L."/>
        </authorList>
    </citation>
    <scope>NUCLEOTIDE SEQUENCE [LARGE SCALE GENOMIC DNA]</scope>
    <source>
        <strain evidence="2 3">LN3S3</strain>
    </source>
</reference>